<dbReference type="InterPro" id="IPR052035">
    <property type="entry name" value="ZnF_BED_domain_contain"/>
</dbReference>
<comment type="subcellular location">
    <subcellularLocation>
        <location evidence="1">Nucleus</location>
    </subcellularLocation>
</comment>
<evidence type="ECO:0000313" key="8">
    <source>
        <dbReference type="Proteomes" id="UP000663829"/>
    </source>
</evidence>
<keyword evidence="5" id="KW-0539">Nucleus</keyword>
<dbReference type="PANTHER" id="PTHR46481:SF10">
    <property type="entry name" value="ZINC FINGER BED DOMAIN-CONTAINING PROTEIN 39"/>
    <property type="match status" value="1"/>
</dbReference>
<proteinExistence type="predicted"/>
<dbReference type="GO" id="GO:0005634">
    <property type="term" value="C:nucleus"/>
    <property type="evidence" value="ECO:0007669"/>
    <property type="project" value="UniProtKB-SubCell"/>
</dbReference>
<dbReference type="Proteomes" id="UP000681722">
    <property type="component" value="Unassembled WGS sequence"/>
</dbReference>
<evidence type="ECO:0000256" key="4">
    <source>
        <dbReference type="ARBA" id="ARBA00022833"/>
    </source>
</evidence>
<keyword evidence="4" id="KW-0862">Zinc</keyword>
<dbReference type="AlphaFoldDB" id="A0A814RYH4"/>
<dbReference type="OrthoDB" id="1607513at2759"/>
<reference evidence="6" key="1">
    <citation type="submission" date="2021-02" db="EMBL/GenBank/DDBJ databases">
        <authorList>
            <person name="Nowell W R."/>
        </authorList>
    </citation>
    <scope>NUCLEOTIDE SEQUENCE</scope>
</reference>
<dbReference type="GO" id="GO:0008270">
    <property type="term" value="F:zinc ion binding"/>
    <property type="evidence" value="ECO:0007669"/>
    <property type="project" value="UniProtKB-KW"/>
</dbReference>
<evidence type="ECO:0000256" key="3">
    <source>
        <dbReference type="ARBA" id="ARBA00022771"/>
    </source>
</evidence>
<dbReference type="Proteomes" id="UP000663829">
    <property type="component" value="Unassembled WGS sequence"/>
</dbReference>
<dbReference type="EMBL" id="CAJNOQ010006592">
    <property type="protein sequence ID" value="CAF1140670.1"/>
    <property type="molecule type" value="Genomic_DNA"/>
</dbReference>
<feature type="non-terminal residue" evidence="6">
    <location>
        <position position="230"/>
    </location>
</feature>
<keyword evidence="3" id="KW-0863">Zinc-finger</keyword>
<evidence type="ECO:0000256" key="2">
    <source>
        <dbReference type="ARBA" id="ARBA00022723"/>
    </source>
</evidence>
<gene>
    <name evidence="6" type="ORF">GPM918_LOCUS20668</name>
    <name evidence="7" type="ORF">SRO942_LOCUS20665</name>
</gene>
<evidence type="ECO:0000256" key="5">
    <source>
        <dbReference type="ARBA" id="ARBA00023242"/>
    </source>
</evidence>
<evidence type="ECO:0000313" key="7">
    <source>
        <dbReference type="EMBL" id="CAF3904349.1"/>
    </source>
</evidence>
<evidence type="ECO:0000256" key="1">
    <source>
        <dbReference type="ARBA" id="ARBA00004123"/>
    </source>
</evidence>
<dbReference type="PANTHER" id="PTHR46481">
    <property type="entry name" value="ZINC FINGER BED DOMAIN-CONTAINING PROTEIN 4"/>
    <property type="match status" value="1"/>
</dbReference>
<keyword evidence="2" id="KW-0479">Metal-binding</keyword>
<comment type="caution">
    <text evidence="6">The sequence shown here is derived from an EMBL/GenBank/DDBJ whole genome shotgun (WGS) entry which is preliminary data.</text>
</comment>
<evidence type="ECO:0000313" key="6">
    <source>
        <dbReference type="EMBL" id="CAF1140670.1"/>
    </source>
</evidence>
<accession>A0A814RYH4</accession>
<evidence type="ECO:0008006" key="9">
    <source>
        <dbReference type="Google" id="ProtNLM"/>
    </source>
</evidence>
<name>A0A814RYH4_9BILA</name>
<dbReference type="SUPFAM" id="SSF53098">
    <property type="entry name" value="Ribonuclease H-like"/>
    <property type="match status" value="1"/>
</dbReference>
<dbReference type="EMBL" id="CAJOBC010006592">
    <property type="protein sequence ID" value="CAF3904349.1"/>
    <property type="molecule type" value="Genomic_DNA"/>
</dbReference>
<dbReference type="InterPro" id="IPR012337">
    <property type="entry name" value="RNaseH-like_sf"/>
</dbReference>
<sequence>VLKSNNYSDANLRKHLGMLHQKEELMFESQKRLYSSKPKLITTERKKELDNAAVDCIIRDSRSFGDFRREGMREFLDIAVPGYKGVHRKTVHKRLSTLYSEYRHELREVLSKVSDIALTSDVWKNNARTHFICLTAHYYDENYKYVSRIIGFRRLRGQHLAIRLRRFIRYEIEKLQITSKIRSITTDKGSDINCAANTLEFGTKTSCLAHNLNLVISNGLWLWKKPTETR</sequence>
<keyword evidence="8" id="KW-1185">Reference proteome</keyword>
<protein>
    <recommendedName>
        <fullName evidence="9">Transposase</fullName>
    </recommendedName>
</protein>
<organism evidence="6 8">
    <name type="scientific">Didymodactylos carnosus</name>
    <dbReference type="NCBI Taxonomy" id="1234261"/>
    <lineage>
        <taxon>Eukaryota</taxon>
        <taxon>Metazoa</taxon>
        <taxon>Spiralia</taxon>
        <taxon>Gnathifera</taxon>
        <taxon>Rotifera</taxon>
        <taxon>Eurotatoria</taxon>
        <taxon>Bdelloidea</taxon>
        <taxon>Philodinida</taxon>
        <taxon>Philodinidae</taxon>
        <taxon>Didymodactylos</taxon>
    </lineage>
</organism>